<gene>
    <name evidence="1" type="ORF">D7X32_26995</name>
</gene>
<protein>
    <submittedName>
        <fullName evidence="1">Uncharacterized protein</fullName>
    </submittedName>
</protein>
<comment type="caution">
    <text evidence="1">The sequence shown here is derived from an EMBL/GenBank/DDBJ whole genome shotgun (WGS) entry which is preliminary data.</text>
</comment>
<dbReference type="AlphaFoldDB" id="A0A3A8KA28"/>
<sequence>MAGRRAALSGVGVRGRVAGGVLALMMALPAGGQDAGVPDSGVQAAPRFAWPRLQVIAHVESSDLVEAGGIPVALRAVHVKENIRDLVQRFADAFRDGGLYVPPGKEQAQYANNAAMLTALDPKRRITYTVVMMPQQDGTTTLYLGEANHALARPQEAAGDFAPLPPRAHGVLRVNAEGSRTLTFEVPLTGPQVEAFYDDALAKAGWKRGDEAGMYSRTGAELRLTHQPASDGQRGVVLIYQQRAR</sequence>
<keyword evidence="2" id="KW-1185">Reference proteome</keyword>
<reference evidence="2" key="1">
    <citation type="submission" date="2018-09" db="EMBL/GenBank/DDBJ databases">
        <authorList>
            <person name="Livingstone P.G."/>
            <person name="Whitworth D.E."/>
        </authorList>
    </citation>
    <scope>NUCLEOTIDE SEQUENCE [LARGE SCALE GENOMIC DNA]</scope>
    <source>
        <strain evidence="2">CA043D</strain>
    </source>
</reference>
<dbReference type="Proteomes" id="UP000268313">
    <property type="component" value="Unassembled WGS sequence"/>
</dbReference>
<dbReference type="EMBL" id="RAWE01000118">
    <property type="protein sequence ID" value="RKG99261.1"/>
    <property type="molecule type" value="Genomic_DNA"/>
</dbReference>
<accession>A0A3A8KA28</accession>
<name>A0A3A8KA28_9BACT</name>
<evidence type="ECO:0000313" key="2">
    <source>
        <dbReference type="Proteomes" id="UP000268313"/>
    </source>
</evidence>
<dbReference type="OrthoDB" id="5505883at2"/>
<proteinExistence type="predicted"/>
<organism evidence="1 2">
    <name type="scientific">Corallococcus carmarthensis</name>
    <dbReference type="NCBI Taxonomy" id="2316728"/>
    <lineage>
        <taxon>Bacteria</taxon>
        <taxon>Pseudomonadati</taxon>
        <taxon>Myxococcota</taxon>
        <taxon>Myxococcia</taxon>
        <taxon>Myxococcales</taxon>
        <taxon>Cystobacterineae</taxon>
        <taxon>Myxococcaceae</taxon>
        <taxon>Corallococcus</taxon>
    </lineage>
</organism>
<evidence type="ECO:0000313" key="1">
    <source>
        <dbReference type="EMBL" id="RKG99261.1"/>
    </source>
</evidence>